<dbReference type="Gramene" id="ONK65634">
    <property type="protein sequence ID" value="ONK65634"/>
    <property type="gene ID" value="A4U43_C07F39090"/>
</dbReference>
<dbReference type="EMBL" id="CM007387">
    <property type="protein sequence ID" value="ONK65634.1"/>
    <property type="molecule type" value="Genomic_DNA"/>
</dbReference>
<evidence type="ECO:0000313" key="2">
    <source>
        <dbReference type="EMBL" id="ONK65634.1"/>
    </source>
</evidence>
<feature type="compositionally biased region" description="Pro residues" evidence="1">
    <location>
        <begin position="29"/>
        <end position="39"/>
    </location>
</feature>
<dbReference type="AlphaFoldDB" id="A0A5P1EIN0"/>
<proteinExistence type="predicted"/>
<reference evidence="3" key="1">
    <citation type="journal article" date="2017" name="Nat. Commun.">
        <title>The asparagus genome sheds light on the origin and evolution of a young Y chromosome.</title>
        <authorList>
            <person name="Harkess A."/>
            <person name="Zhou J."/>
            <person name="Xu C."/>
            <person name="Bowers J.E."/>
            <person name="Van der Hulst R."/>
            <person name="Ayyampalayam S."/>
            <person name="Mercati F."/>
            <person name="Riccardi P."/>
            <person name="McKain M.R."/>
            <person name="Kakrana A."/>
            <person name="Tang H."/>
            <person name="Ray J."/>
            <person name="Groenendijk J."/>
            <person name="Arikit S."/>
            <person name="Mathioni S.M."/>
            <person name="Nakano M."/>
            <person name="Shan H."/>
            <person name="Telgmann-Rauber A."/>
            <person name="Kanno A."/>
            <person name="Yue Z."/>
            <person name="Chen H."/>
            <person name="Li W."/>
            <person name="Chen Y."/>
            <person name="Xu X."/>
            <person name="Zhang Y."/>
            <person name="Luo S."/>
            <person name="Chen H."/>
            <person name="Gao J."/>
            <person name="Mao Z."/>
            <person name="Pires J.C."/>
            <person name="Luo M."/>
            <person name="Kudrna D."/>
            <person name="Wing R.A."/>
            <person name="Meyers B.C."/>
            <person name="Yi K."/>
            <person name="Kong H."/>
            <person name="Lavrijsen P."/>
            <person name="Sunseri F."/>
            <person name="Falavigna A."/>
            <person name="Ye Y."/>
            <person name="Leebens-Mack J.H."/>
            <person name="Chen G."/>
        </authorList>
    </citation>
    <scope>NUCLEOTIDE SEQUENCE [LARGE SCALE GENOMIC DNA]</scope>
    <source>
        <strain evidence="3">cv. DH0086</strain>
    </source>
</reference>
<feature type="compositionally biased region" description="Basic residues" evidence="1">
    <location>
        <begin position="13"/>
        <end position="26"/>
    </location>
</feature>
<sequence length="133" mass="14579">MKAYSKSLASKTPTHRSQLHNPRTRRTPPSLPSPPPTAPPLLTSALLAARCRAPSSSPLLETSQLYTINKLKAATIPNIPTIPRILSSPSPRYPSSSGDAESYTEPHRADCDRFSPKSAEELCCYVVMQSFRM</sequence>
<evidence type="ECO:0000256" key="1">
    <source>
        <dbReference type="SAM" id="MobiDB-lite"/>
    </source>
</evidence>
<dbReference type="Proteomes" id="UP000243459">
    <property type="component" value="Chromosome 7"/>
</dbReference>
<protein>
    <submittedName>
        <fullName evidence="2">Uncharacterized protein</fullName>
    </submittedName>
</protein>
<gene>
    <name evidence="2" type="ORF">A4U43_C07F39090</name>
</gene>
<feature type="region of interest" description="Disordered" evidence="1">
    <location>
        <begin position="85"/>
        <end position="110"/>
    </location>
</feature>
<accession>A0A5P1EIN0</accession>
<organism evidence="2 3">
    <name type="scientific">Asparagus officinalis</name>
    <name type="common">Garden asparagus</name>
    <dbReference type="NCBI Taxonomy" id="4686"/>
    <lineage>
        <taxon>Eukaryota</taxon>
        <taxon>Viridiplantae</taxon>
        <taxon>Streptophyta</taxon>
        <taxon>Embryophyta</taxon>
        <taxon>Tracheophyta</taxon>
        <taxon>Spermatophyta</taxon>
        <taxon>Magnoliopsida</taxon>
        <taxon>Liliopsida</taxon>
        <taxon>Asparagales</taxon>
        <taxon>Asparagaceae</taxon>
        <taxon>Asparagoideae</taxon>
        <taxon>Asparagus</taxon>
    </lineage>
</organism>
<feature type="compositionally biased region" description="Low complexity" evidence="1">
    <location>
        <begin position="85"/>
        <end position="97"/>
    </location>
</feature>
<keyword evidence="3" id="KW-1185">Reference proteome</keyword>
<name>A0A5P1EIN0_ASPOF</name>
<evidence type="ECO:0000313" key="3">
    <source>
        <dbReference type="Proteomes" id="UP000243459"/>
    </source>
</evidence>
<feature type="region of interest" description="Disordered" evidence="1">
    <location>
        <begin position="1"/>
        <end position="40"/>
    </location>
</feature>